<proteinExistence type="predicted"/>
<evidence type="ECO:0000313" key="2">
    <source>
        <dbReference type="EMBL" id="GGN99423.1"/>
    </source>
</evidence>
<keyword evidence="3" id="KW-1185">Reference proteome</keyword>
<accession>A0ABQ2L1F5</accession>
<comment type="caution">
    <text evidence="2">The sequence shown here is derived from an EMBL/GenBank/DDBJ whole genome shotgun (WGS) entry which is preliminary data.</text>
</comment>
<gene>
    <name evidence="2" type="ORF">GCM10011610_67340</name>
</gene>
<evidence type="ECO:0000256" key="1">
    <source>
        <dbReference type="SAM" id="MobiDB-lite"/>
    </source>
</evidence>
<dbReference type="Proteomes" id="UP000658127">
    <property type="component" value="Unassembled WGS sequence"/>
</dbReference>
<sequence>MRPTWHMTPEDREALIEAGYDPNAPDVQHRMLQVKRGLQLLRERWHDRSGPSHPNTEGRAAKRAVPAMPTSRPTRKPPCAPH</sequence>
<reference evidence="3" key="1">
    <citation type="journal article" date="2019" name="Int. J. Syst. Evol. Microbiol.">
        <title>The Global Catalogue of Microorganisms (GCM) 10K type strain sequencing project: providing services to taxonomists for standard genome sequencing and annotation.</title>
        <authorList>
            <consortium name="The Broad Institute Genomics Platform"/>
            <consortium name="The Broad Institute Genome Sequencing Center for Infectious Disease"/>
            <person name="Wu L."/>
            <person name="Ma J."/>
        </authorList>
    </citation>
    <scope>NUCLEOTIDE SEQUENCE [LARGE SCALE GENOMIC DNA]</scope>
    <source>
        <strain evidence="3">CGMCC 4.7329</strain>
    </source>
</reference>
<evidence type="ECO:0000313" key="3">
    <source>
        <dbReference type="Proteomes" id="UP000658127"/>
    </source>
</evidence>
<protein>
    <recommendedName>
        <fullName evidence="4">DUF4224 domain-containing protein</fullName>
    </recommendedName>
</protein>
<organism evidence="2 3">
    <name type="scientific">Nocardia rhizosphaerihabitans</name>
    <dbReference type="NCBI Taxonomy" id="1691570"/>
    <lineage>
        <taxon>Bacteria</taxon>
        <taxon>Bacillati</taxon>
        <taxon>Actinomycetota</taxon>
        <taxon>Actinomycetes</taxon>
        <taxon>Mycobacteriales</taxon>
        <taxon>Nocardiaceae</taxon>
        <taxon>Nocardia</taxon>
    </lineage>
</organism>
<feature type="region of interest" description="Disordered" evidence="1">
    <location>
        <begin position="44"/>
        <end position="82"/>
    </location>
</feature>
<dbReference type="EMBL" id="BMNE01000013">
    <property type="protein sequence ID" value="GGN99423.1"/>
    <property type="molecule type" value="Genomic_DNA"/>
</dbReference>
<evidence type="ECO:0008006" key="4">
    <source>
        <dbReference type="Google" id="ProtNLM"/>
    </source>
</evidence>
<name>A0ABQ2L1F5_9NOCA</name>